<dbReference type="EMBL" id="ABDF02000051">
    <property type="protein sequence ID" value="EHK21962.1"/>
    <property type="molecule type" value="Genomic_DNA"/>
</dbReference>
<evidence type="ECO:0000256" key="5">
    <source>
        <dbReference type="ARBA" id="ARBA00038359"/>
    </source>
</evidence>
<evidence type="ECO:0000313" key="9">
    <source>
        <dbReference type="Proteomes" id="UP000007115"/>
    </source>
</evidence>
<sequence>MATDSIPNRGPEVLAATTITWALAVIATGLRVLSRKLKRNRLWLDDWLAIACHHFTVLNQKLTTFLEVPRGFGKHIYDGPPDAAYAWALGLFIGELAYFSGLVLIKWAILAFYWRIFNILHSIRLRIWTLFAIVSAWGLASILVMSLKCQPVDSNWVHQPNSTSEYHSLCNDRSFFYGNVIPNMITDILLIAFPAPYIAKTQLSMARKLGLATISLFRALVVLISAVLFFYTLRMDLTSPDVTWNYVDTSMWSVVEQNLAVVCACLPSLMPLFVLATNGTLCGRSNFARGSIGLSRARNNTVGSQLRTLPKNWKVGTPYRGWVSDFPSGSPQEGRRRYRRVSVFVADREQFGP</sequence>
<feature type="transmembrane region" description="Helical" evidence="6">
    <location>
        <begin position="125"/>
        <end position="147"/>
    </location>
</feature>
<dbReference type="HOGENOM" id="CLU_028200_0_0_1"/>
<feature type="transmembrane region" description="Helical" evidence="6">
    <location>
        <begin position="259"/>
        <end position="281"/>
    </location>
</feature>
<feature type="transmembrane region" description="Helical" evidence="6">
    <location>
        <begin position="13"/>
        <end position="34"/>
    </location>
</feature>
<keyword evidence="2 6" id="KW-0812">Transmembrane</keyword>
<dbReference type="OMA" id="VWTCIEA"/>
<keyword evidence="3 6" id="KW-1133">Transmembrane helix</keyword>
<evidence type="ECO:0000256" key="2">
    <source>
        <dbReference type="ARBA" id="ARBA00022692"/>
    </source>
</evidence>
<feature type="transmembrane region" description="Helical" evidence="6">
    <location>
        <begin position="209"/>
        <end position="231"/>
    </location>
</feature>
<comment type="subcellular location">
    <subcellularLocation>
        <location evidence="1">Membrane</location>
        <topology evidence="1">Multi-pass membrane protein</topology>
    </subcellularLocation>
</comment>
<dbReference type="STRING" id="413071.G9MUB2"/>
<dbReference type="InParanoid" id="G9MUB2"/>
<dbReference type="eggNOG" id="ENOG502SNA9">
    <property type="taxonomic scope" value="Eukaryota"/>
</dbReference>
<accession>G9MUB2</accession>
<evidence type="ECO:0000256" key="6">
    <source>
        <dbReference type="SAM" id="Phobius"/>
    </source>
</evidence>
<evidence type="ECO:0000256" key="3">
    <source>
        <dbReference type="ARBA" id="ARBA00022989"/>
    </source>
</evidence>
<name>G9MUB2_HYPVG</name>
<feature type="transmembrane region" description="Helical" evidence="6">
    <location>
        <begin position="175"/>
        <end position="197"/>
    </location>
</feature>
<dbReference type="VEuPathDB" id="FungiDB:TRIVIDRAFT_53608"/>
<dbReference type="InterPro" id="IPR049326">
    <property type="entry name" value="Rhodopsin_dom_fungi"/>
</dbReference>
<comment type="caution">
    <text evidence="8">The sequence shown here is derived from an EMBL/GenBank/DDBJ whole genome shotgun (WGS) entry which is preliminary data.</text>
</comment>
<proteinExistence type="inferred from homology"/>
<dbReference type="PANTHER" id="PTHR33048">
    <property type="entry name" value="PTH11-LIKE INTEGRAL MEMBRANE PROTEIN (AFU_ORTHOLOGUE AFUA_5G11245)"/>
    <property type="match status" value="1"/>
</dbReference>
<dbReference type="AlphaFoldDB" id="G9MUB2"/>
<dbReference type="InterPro" id="IPR052337">
    <property type="entry name" value="SAT4-like"/>
</dbReference>
<dbReference type="PANTHER" id="PTHR33048:SF47">
    <property type="entry name" value="INTEGRAL MEMBRANE PROTEIN-RELATED"/>
    <property type="match status" value="1"/>
</dbReference>
<feature type="transmembrane region" description="Helical" evidence="6">
    <location>
        <begin position="86"/>
        <end position="113"/>
    </location>
</feature>
<comment type="similarity">
    <text evidence="5">Belongs to the SAT4 family.</text>
</comment>
<keyword evidence="9" id="KW-1185">Reference proteome</keyword>
<dbReference type="Pfam" id="PF20684">
    <property type="entry name" value="Fung_rhodopsin"/>
    <property type="match status" value="1"/>
</dbReference>
<dbReference type="GO" id="GO:0016020">
    <property type="term" value="C:membrane"/>
    <property type="evidence" value="ECO:0007669"/>
    <property type="project" value="UniProtKB-SubCell"/>
</dbReference>
<keyword evidence="4 6" id="KW-0472">Membrane</keyword>
<dbReference type="OrthoDB" id="5417844at2759"/>
<evidence type="ECO:0000259" key="7">
    <source>
        <dbReference type="Pfam" id="PF20684"/>
    </source>
</evidence>
<dbReference type="GeneID" id="25795345"/>
<dbReference type="RefSeq" id="XP_013956155.1">
    <property type="nucleotide sequence ID" value="XM_014100680.1"/>
</dbReference>
<evidence type="ECO:0000256" key="1">
    <source>
        <dbReference type="ARBA" id="ARBA00004141"/>
    </source>
</evidence>
<dbReference type="Proteomes" id="UP000007115">
    <property type="component" value="Unassembled WGS sequence"/>
</dbReference>
<reference evidence="8 9" key="1">
    <citation type="journal article" date="2011" name="Genome Biol.">
        <title>Comparative genome sequence analysis underscores mycoparasitism as the ancestral life style of Trichoderma.</title>
        <authorList>
            <person name="Kubicek C.P."/>
            <person name="Herrera-Estrella A."/>
            <person name="Seidl-Seiboth V."/>
            <person name="Martinez D.A."/>
            <person name="Druzhinina I.S."/>
            <person name="Thon M."/>
            <person name="Zeilinger S."/>
            <person name="Casas-Flores S."/>
            <person name="Horwitz B.A."/>
            <person name="Mukherjee P.K."/>
            <person name="Mukherjee M."/>
            <person name="Kredics L."/>
            <person name="Alcaraz L.D."/>
            <person name="Aerts A."/>
            <person name="Antal Z."/>
            <person name="Atanasova L."/>
            <person name="Cervantes-Badillo M.G."/>
            <person name="Challacombe J."/>
            <person name="Chertkov O."/>
            <person name="McCluskey K."/>
            <person name="Coulpier F."/>
            <person name="Deshpande N."/>
            <person name="von Doehren H."/>
            <person name="Ebbole D.J."/>
            <person name="Esquivel-Naranjo E.U."/>
            <person name="Fekete E."/>
            <person name="Flipphi M."/>
            <person name="Glaser F."/>
            <person name="Gomez-Rodriguez E.Y."/>
            <person name="Gruber S."/>
            <person name="Han C."/>
            <person name="Henrissat B."/>
            <person name="Hermosa R."/>
            <person name="Hernandez-Onate M."/>
            <person name="Karaffa L."/>
            <person name="Kosti I."/>
            <person name="Le Crom S."/>
            <person name="Lindquist E."/>
            <person name="Lucas S."/>
            <person name="Luebeck M."/>
            <person name="Luebeck P.S."/>
            <person name="Margeot A."/>
            <person name="Metz B."/>
            <person name="Misra M."/>
            <person name="Nevalainen H."/>
            <person name="Omann M."/>
            <person name="Packer N."/>
            <person name="Perrone G."/>
            <person name="Uresti-Rivera E.E."/>
            <person name="Salamov A."/>
            <person name="Schmoll M."/>
            <person name="Seiboth B."/>
            <person name="Shapiro H."/>
            <person name="Sukno S."/>
            <person name="Tamayo-Ramos J.A."/>
            <person name="Tisch D."/>
            <person name="Wiest A."/>
            <person name="Wilkinson H.H."/>
            <person name="Zhang M."/>
            <person name="Coutinho P.M."/>
            <person name="Kenerley C.M."/>
            <person name="Monte E."/>
            <person name="Baker S.E."/>
            <person name="Grigoriev I.V."/>
        </authorList>
    </citation>
    <scope>NUCLEOTIDE SEQUENCE [LARGE SCALE GENOMIC DNA]</scope>
    <source>
        <strain evidence="9">Gv29-8 / FGSC 10586</strain>
    </source>
</reference>
<evidence type="ECO:0000256" key="4">
    <source>
        <dbReference type="ARBA" id="ARBA00023136"/>
    </source>
</evidence>
<gene>
    <name evidence="8" type="ORF">TRIVIDRAFT_53608</name>
</gene>
<organism evidence="8 9">
    <name type="scientific">Hypocrea virens (strain Gv29-8 / FGSC 10586)</name>
    <name type="common">Gliocladium virens</name>
    <name type="synonym">Trichoderma virens</name>
    <dbReference type="NCBI Taxonomy" id="413071"/>
    <lineage>
        <taxon>Eukaryota</taxon>
        <taxon>Fungi</taxon>
        <taxon>Dikarya</taxon>
        <taxon>Ascomycota</taxon>
        <taxon>Pezizomycotina</taxon>
        <taxon>Sordariomycetes</taxon>
        <taxon>Hypocreomycetidae</taxon>
        <taxon>Hypocreales</taxon>
        <taxon>Hypocreaceae</taxon>
        <taxon>Trichoderma</taxon>
    </lineage>
</organism>
<feature type="domain" description="Rhodopsin" evidence="7">
    <location>
        <begin position="30"/>
        <end position="273"/>
    </location>
</feature>
<protein>
    <recommendedName>
        <fullName evidence="7">Rhodopsin domain-containing protein</fullName>
    </recommendedName>
</protein>
<evidence type="ECO:0000313" key="8">
    <source>
        <dbReference type="EMBL" id="EHK21962.1"/>
    </source>
</evidence>